<dbReference type="Gene3D" id="3.40.50.300">
    <property type="entry name" value="P-loop containing nucleotide triphosphate hydrolases"/>
    <property type="match status" value="1"/>
</dbReference>
<dbReference type="AlphaFoldDB" id="A0A1F8BZF9"/>
<evidence type="ECO:0000256" key="12">
    <source>
        <dbReference type="NCBIfam" id="TIGR00416"/>
    </source>
</evidence>
<dbReference type="NCBIfam" id="TIGR00416">
    <property type="entry name" value="sms"/>
    <property type="match status" value="1"/>
</dbReference>
<evidence type="ECO:0000313" key="16">
    <source>
        <dbReference type="Proteomes" id="UP000178429"/>
    </source>
</evidence>
<comment type="similarity">
    <text evidence="11 13">Belongs to the RecA family. RadA subfamily.</text>
</comment>
<keyword evidence="6 13" id="KW-0862">Zinc</keyword>
<comment type="function">
    <text evidence="13">DNA-dependent ATPase involved in processing of recombination intermediates, plays a role in repairing DNA breaks. Stimulates the branch migration of RecA-mediated strand transfer reactions, allowing the 3' invading strand to extend heteroduplex DNA faster. Binds ssDNA in the presence of ADP but not other nucleotides, has ATPase activity that is stimulated by ssDNA and various branched DNA structures, but inhibited by SSB. Does not have RecA's homology-searching function.</text>
</comment>
<dbReference type="GO" id="GO:0000725">
    <property type="term" value="P:recombinational repair"/>
    <property type="evidence" value="ECO:0007669"/>
    <property type="project" value="UniProtKB-UniRule"/>
</dbReference>
<evidence type="ECO:0000256" key="9">
    <source>
        <dbReference type="ARBA" id="ARBA00023125"/>
    </source>
</evidence>
<evidence type="ECO:0000256" key="11">
    <source>
        <dbReference type="HAMAP-Rule" id="MF_01498"/>
    </source>
</evidence>
<dbReference type="SMART" id="SM00382">
    <property type="entry name" value="AAA"/>
    <property type="match status" value="1"/>
</dbReference>
<dbReference type="HAMAP" id="MF_01498">
    <property type="entry name" value="RadA_bact"/>
    <property type="match status" value="1"/>
</dbReference>
<dbReference type="EMBL" id="MGHL01000011">
    <property type="protein sequence ID" value="OGM69494.1"/>
    <property type="molecule type" value="Genomic_DNA"/>
</dbReference>
<dbReference type="Proteomes" id="UP000178429">
    <property type="component" value="Unassembled WGS sequence"/>
</dbReference>
<evidence type="ECO:0000256" key="5">
    <source>
        <dbReference type="ARBA" id="ARBA00022801"/>
    </source>
</evidence>
<evidence type="ECO:0000256" key="10">
    <source>
        <dbReference type="ARBA" id="ARBA00023204"/>
    </source>
</evidence>
<evidence type="ECO:0000256" key="1">
    <source>
        <dbReference type="ARBA" id="ARBA00022723"/>
    </source>
</evidence>
<dbReference type="InterPro" id="IPR020588">
    <property type="entry name" value="RecA_ATP-bd"/>
</dbReference>
<dbReference type="InterPro" id="IPR027417">
    <property type="entry name" value="P-loop_NTPase"/>
</dbReference>
<dbReference type="GO" id="GO:0005524">
    <property type="term" value="F:ATP binding"/>
    <property type="evidence" value="ECO:0007669"/>
    <property type="project" value="UniProtKB-UniRule"/>
</dbReference>
<comment type="caution">
    <text evidence="15">The sequence shown here is derived from an EMBL/GenBank/DDBJ whole genome shotgun (WGS) entry which is preliminary data.</text>
</comment>
<protein>
    <recommendedName>
        <fullName evidence="11 12">DNA repair protein RadA</fullName>
    </recommendedName>
</protein>
<dbReference type="PANTHER" id="PTHR32472">
    <property type="entry name" value="DNA REPAIR PROTEIN RADA"/>
    <property type="match status" value="1"/>
</dbReference>
<evidence type="ECO:0000256" key="6">
    <source>
        <dbReference type="ARBA" id="ARBA00022833"/>
    </source>
</evidence>
<dbReference type="GO" id="GO:0140664">
    <property type="term" value="F:ATP-dependent DNA damage sensor activity"/>
    <property type="evidence" value="ECO:0007669"/>
    <property type="project" value="InterPro"/>
</dbReference>
<dbReference type="Gene3D" id="3.30.230.10">
    <property type="match status" value="1"/>
</dbReference>
<feature type="region of interest" description="Lon-protease-like" evidence="11">
    <location>
        <begin position="344"/>
        <end position="432"/>
    </location>
</feature>
<dbReference type="InterPro" id="IPR020568">
    <property type="entry name" value="Ribosomal_Su5_D2-typ_SF"/>
</dbReference>
<evidence type="ECO:0000256" key="2">
    <source>
        <dbReference type="ARBA" id="ARBA00022741"/>
    </source>
</evidence>
<dbReference type="GO" id="GO:0003684">
    <property type="term" value="F:damaged DNA binding"/>
    <property type="evidence" value="ECO:0007669"/>
    <property type="project" value="InterPro"/>
</dbReference>
<dbReference type="GO" id="GO:0016787">
    <property type="term" value="F:hydrolase activity"/>
    <property type="evidence" value="ECO:0007669"/>
    <property type="project" value="UniProtKB-KW"/>
</dbReference>
<feature type="short sequence motif" description="RadA KNRFG motif" evidence="11">
    <location>
        <begin position="246"/>
        <end position="250"/>
    </location>
</feature>
<dbReference type="STRING" id="1802525.A2975_02970"/>
<evidence type="ECO:0000313" key="15">
    <source>
        <dbReference type="EMBL" id="OGM69494.1"/>
    </source>
</evidence>
<evidence type="ECO:0000256" key="8">
    <source>
        <dbReference type="ARBA" id="ARBA00023016"/>
    </source>
</evidence>
<keyword evidence="8 11" id="KW-0346">Stress response</keyword>
<dbReference type="InterPro" id="IPR004504">
    <property type="entry name" value="DNA_repair_RadA"/>
</dbReference>
<dbReference type="CDD" id="cd01121">
    <property type="entry name" value="RadA_SMS_N"/>
    <property type="match status" value="1"/>
</dbReference>
<evidence type="ECO:0000256" key="13">
    <source>
        <dbReference type="RuleBase" id="RU003555"/>
    </source>
</evidence>
<evidence type="ECO:0000256" key="7">
    <source>
        <dbReference type="ARBA" id="ARBA00022840"/>
    </source>
</evidence>
<dbReference type="InterPro" id="IPR041166">
    <property type="entry name" value="Rubredoxin_2"/>
</dbReference>
<keyword evidence="3 11" id="KW-0227">DNA damage</keyword>
<keyword evidence="4 13" id="KW-0863">Zinc-finger</keyword>
<dbReference type="GO" id="GO:0005829">
    <property type="term" value="C:cytosol"/>
    <property type="evidence" value="ECO:0007669"/>
    <property type="project" value="TreeGrafter"/>
</dbReference>
<keyword evidence="7 11" id="KW-0067">ATP-binding</keyword>
<dbReference type="PROSITE" id="PS50162">
    <property type="entry name" value="RECA_2"/>
    <property type="match status" value="1"/>
</dbReference>
<comment type="domain">
    <text evidence="11">The middle region has homology to RecA with ATPase motifs including the RadA KNRFG motif, while the C-terminus is homologous to Lon protease.</text>
</comment>
<dbReference type="GO" id="GO:0008270">
    <property type="term" value="F:zinc ion binding"/>
    <property type="evidence" value="ECO:0007669"/>
    <property type="project" value="UniProtKB-KW"/>
</dbReference>
<accession>A0A1F8BZF9</accession>
<dbReference type="FunFam" id="3.40.50.300:FF:000050">
    <property type="entry name" value="DNA repair protein RadA"/>
    <property type="match status" value="1"/>
</dbReference>
<dbReference type="PRINTS" id="PR01874">
    <property type="entry name" value="DNAREPAIRADA"/>
</dbReference>
<proteinExistence type="inferred from homology"/>
<sequence length="432" mass="46263">MAGSLFVCQQCGNEFAKWFGKCPSCGEWNSLVETAVLTKIKKQRSKSKNEIRKPQSLTSIKIGKSSRISTKISELDRVLGGGIVPGQVILIAGEPGIGKSTILLQLAGKLANVLYVSGEESSQQIALRAARLGVKNKTIQILEETDVDAVIDLAISHQSLIIIIDSIQTMTTNDLSGMAGSVGQVRESASRLVRLAKSTGIPVAMVGHVTKEGSVAGPATLAHIVDTVCWFEGDTKTSLRLVRAVKNRFGPTDEVGIFAMGETGLIAADDAKIFVSKVKKAVSGSCVASVMEGTRPILVEIQSLIVPTRLAFPKRTVQGIDVKRIEMILAVLARRVSIPVNEFDVIINVVGGLKLKDPGADLAIALSIASSYFDKALPKDLLAVGEIGLLGEIRGTTSEERRIKEARRMGYGQVASSKGFNYLSQVIHNFLR</sequence>
<dbReference type="Pfam" id="PF18073">
    <property type="entry name" value="Zn_ribbon_LapB"/>
    <property type="match status" value="1"/>
</dbReference>
<keyword evidence="1 11" id="KW-0479">Metal-binding</keyword>
<keyword evidence="5" id="KW-0378">Hydrolase</keyword>
<dbReference type="SUPFAM" id="SSF52540">
    <property type="entry name" value="P-loop containing nucleoside triphosphate hydrolases"/>
    <property type="match status" value="1"/>
</dbReference>
<keyword evidence="2 11" id="KW-0547">Nucleotide-binding</keyword>
<reference evidence="15 16" key="1">
    <citation type="journal article" date="2016" name="Nat. Commun.">
        <title>Thousands of microbial genomes shed light on interconnected biogeochemical processes in an aquifer system.</title>
        <authorList>
            <person name="Anantharaman K."/>
            <person name="Brown C.T."/>
            <person name="Hug L.A."/>
            <person name="Sharon I."/>
            <person name="Castelle C.J."/>
            <person name="Probst A.J."/>
            <person name="Thomas B.C."/>
            <person name="Singh A."/>
            <person name="Wilkins M.J."/>
            <person name="Karaoz U."/>
            <person name="Brodie E.L."/>
            <person name="Williams K.H."/>
            <person name="Hubbard S.S."/>
            <person name="Banfield J.F."/>
        </authorList>
    </citation>
    <scope>NUCLEOTIDE SEQUENCE [LARGE SCALE GENOMIC DNA]</scope>
</reference>
<gene>
    <name evidence="11" type="primary">radA</name>
    <name evidence="15" type="ORF">A2975_02970</name>
</gene>
<evidence type="ECO:0000256" key="3">
    <source>
        <dbReference type="ARBA" id="ARBA00022763"/>
    </source>
</evidence>
<feature type="binding site" evidence="11">
    <location>
        <begin position="93"/>
        <end position="100"/>
    </location>
    <ligand>
        <name>ATP</name>
        <dbReference type="ChEBI" id="CHEBI:30616"/>
    </ligand>
</feature>
<dbReference type="Pfam" id="PF13481">
    <property type="entry name" value="AAA_25"/>
    <property type="match status" value="1"/>
</dbReference>
<dbReference type="InterPro" id="IPR014721">
    <property type="entry name" value="Ribsml_uS5_D2-typ_fold_subgr"/>
</dbReference>
<dbReference type="PANTHER" id="PTHR32472:SF10">
    <property type="entry name" value="DNA REPAIR PROTEIN RADA-LIKE PROTEIN"/>
    <property type="match status" value="1"/>
</dbReference>
<feature type="domain" description="RecA family profile 1" evidence="14">
    <location>
        <begin position="64"/>
        <end position="209"/>
    </location>
</feature>
<dbReference type="InterPro" id="IPR003593">
    <property type="entry name" value="AAA+_ATPase"/>
</dbReference>
<name>A0A1F8BZF9_9BACT</name>
<evidence type="ECO:0000256" key="4">
    <source>
        <dbReference type="ARBA" id="ARBA00022771"/>
    </source>
</evidence>
<dbReference type="SUPFAM" id="SSF54211">
    <property type="entry name" value="Ribosomal protein S5 domain 2-like"/>
    <property type="match status" value="1"/>
</dbReference>
<comment type="function">
    <text evidence="11">Plays a role in repairing double-strand DNA breaks, probably involving stabilizing or processing branched DNA or blocked replication forks.</text>
</comment>
<organism evidence="15 16">
    <name type="scientific">Candidatus Woesebacteria bacterium RIFCSPLOWO2_01_FULL_44_14</name>
    <dbReference type="NCBI Taxonomy" id="1802525"/>
    <lineage>
        <taxon>Bacteria</taxon>
        <taxon>Candidatus Woeseibacteriota</taxon>
    </lineage>
</organism>
<evidence type="ECO:0000259" key="14">
    <source>
        <dbReference type="PROSITE" id="PS50162"/>
    </source>
</evidence>
<keyword evidence="9 11" id="KW-0238">DNA-binding</keyword>
<keyword evidence="10 11" id="KW-0234">DNA repair</keyword>